<evidence type="ECO:0000256" key="3">
    <source>
        <dbReference type="ARBA" id="ARBA00023157"/>
    </source>
</evidence>
<accession>A0A8J7U4L0</accession>
<keyword evidence="4" id="KW-0966">Cell projection</keyword>
<keyword evidence="6" id="KW-0121">Carboxypeptidase</keyword>
<keyword evidence="6" id="KW-0378">Hydrolase</keyword>
<dbReference type="Gene3D" id="2.60.40.10">
    <property type="entry name" value="Immunoglobulins"/>
    <property type="match status" value="4"/>
</dbReference>
<dbReference type="PANTHER" id="PTHR31513">
    <property type="entry name" value="EPHRIN TYPE-B RECEPTOR"/>
    <property type="match status" value="1"/>
</dbReference>
<evidence type="ECO:0000256" key="1">
    <source>
        <dbReference type="ARBA" id="ARBA00004316"/>
    </source>
</evidence>
<reference evidence="6" key="1">
    <citation type="submission" date="2021-03" db="EMBL/GenBank/DDBJ databases">
        <authorList>
            <person name="Wang G."/>
        </authorList>
    </citation>
    <scope>NUCLEOTIDE SEQUENCE</scope>
    <source>
        <strain evidence="6">KCTC 12899</strain>
    </source>
</reference>
<evidence type="ECO:0000256" key="2">
    <source>
        <dbReference type="ARBA" id="ARBA00022729"/>
    </source>
</evidence>
<keyword evidence="7" id="KW-1185">Reference proteome</keyword>
<dbReference type="GO" id="GO:0042995">
    <property type="term" value="C:cell projection"/>
    <property type="evidence" value="ECO:0007669"/>
    <property type="project" value="UniProtKB-SubCell"/>
</dbReference>
<dbReference type="InterPro" id="IPR003961">
    <property type="entry name" value="FN3_dom"/>
</dbReference>
<dbReference type="PROSITE" id="PS50853">
    <property type="entry name" value="FN3"/>
    <property type="match status" value="1"/>
</dbReference>
<dbReference type="InterPro" id="IPR013320">
    <property type="entry name" value="ConA-like_dom_sf"/>
</dbReference>
<dbReference type="InterPro" id="IPR013783">
    <property type="entry name" value="Ig-like_fold"/>
</dbReference>
<keyword evidence="3" id="KW-1015">Disulfide bond</keyword>
<dbReference type="EMBL" id="JAFREP010000005">
    <property type="protein sequence ID" value="MBO1318411.1"/>
    <property type="molecule type" value="Genomic_DNA"/>
</dbReference>
<dbReference type="SUPFAM" id="SSF49265">
    <property type="entry name" value="Fibronectin type III"/>
    <property type="match status" value="2"/>
</dbReference>
<evidence type="ECO:0000313" key="7">
    <source>
        <dbReference type="Proteomes" id="UP000664417"/>
    </source>
</evidence>
<dbReference type="Pfam" id="PF00041">
    <property type="entry name" value="fn3"/>
    <property type="match status" value="1"/>
</dbReference>
<sequence>MMRFLGLILVCLPIFAYQSEPEAEPLTPLQALFRVEQQGFQVSPERQVLLMEDPEGSVFFEYFYDGEIPEGLRLEALLVSPNGTQTPLSQPYARGRLEITRDQIDEEGTWQLTNLQLMDGDALLAESNPEVLTIEAVAELLVSRATVEQLSREELAELGYVFSEDDYRAVRFNLSLLMGAVEVPVEVPVLIPTAKSEIFSRPEVIQDPFGTFKILVSEPRFPGYPALGFDPDTSSRSVASDSYMLSLIVIPGKIHHLKSLFRVAVVTMNAAPEGIDARVDNLKAKIEFPVPTKYGHPLGLSDTQNGGLERPMVYLGADGEIGTWDDREYIDAAEEAMAEYYLRGNVPGIHDVRFDIQGQAHLGNDRTIPVRSEATARVYVRNPDFTVTFEHPETVAEGEPYDLTMHINNVGAIPLNDFHIEIDPYRLVGVTMAAGTNPTQRAGDIPPGGEAALTWGLRADTTGQVVASYYRVEEGISSALQLSVGVSPTGETLTNRVLSFPAGFRGSFEPALRDPIIRLAKKVYDLSHMEPEEVPGHLLPVTGGVATAFNEELAFAGATLGLGADAAQVRLGLMRSVIGAMDGVEAIDRMRRESSRLGEPEMEAIFEPFLREAAATRSARELLLWMARESFESDNTGVVLVEGPVGMTVSAEDALGRVVATTGALDLPFSAWFDLGDGRHLAWLGEMSGSVTLKPRAVNGQPLRVHAVFNRNAETELLYFDSGSWSPSTDPDLVLLPESAQWHILEDGVSRFVAAETVPNQAFTLVGVKQMASNQVPGADPYGRHITFMFSKPVDLRAFSDLADHITINGHPVQTAKVHHDPRFLMVKSPRPVGPYQTNEFELFDITARDGTVIAYDRGTFEGDAFFNGVRVTGRVVDRSGSDIQDATVYLELPAASGDGDQRGLIIVDKATPDDAGRYQFDFVPVHMGGIPVPPTEDNPFEFDASLLDRLRGFLNARRKFRVTVQLADGRFEFREFHAQAPGQEVIAEFSFLNRGTIYGQVTDADGLPIADSRVFAQSEGRTEAARFLVPTDENGMYRIEGIEVGRVLLKTVGRNGAIGMRSLFLTRADSPMRADIGFTGVASRLSGRVLRMVDGQAEPVANAVVGWAAEGTQPLQWRPHPLSSFIAPYNGITEADTAGFYNLEDIPAGTGILWAFADGYYQQLYLNLAGVEGMTQDLLQREADAMVYGTVRGRVVDIQNFPLQGLEVRVGGFETLSASDGSFELAGLPLYQSLNGTIEIQATLRDAMNQTLLRGKASVGLSPENPLVENVLITAISDPKVSGEYLDNAGNPIPFAPIYNPPDDGLKGGAFAYTDHQGRFTGSLFDTSRFPGMYWDPHQGVQTGNNLFSGYRFPKIAITEVTVGLAGYENVVVQEEPQSQVRVRLVDGQGAPVIGRIQVHGYLPSNHKESLGMPVWGQMYSVTTEQDGSYLFTQLNVRDTTIHGTHPLLGETNRYEYVPQPLAEGDEIPVITLAFSSQNEPTNLYGRLMGTDGVTPAPEGTLVIARVGGVIAKTRTNPEGWYWFDTLVSTAAKQRVNVAAYHPDSREWVAEIVEIDGEMRFRHDMTLSGRGSVQVRLVDAEGNLLDTGSVSVHYTDGTYQEPSADDLFGELQINEIVLSDQVLPGQEAVLFENLPVGEVTVKGVHGNGLTGMSRVSIPRDGRYLEVFVRVETPASISGIFTGLDEVPVAEGEVQLRHRSELMLQKVTAGETDPEPGLFVFEALPMRKYSLHGRDPDTGLKGSLEVQPTPFNPDPRVNLRIDPVGHIDGVVQYEGQVVANAKILVMDDRGEVSGRKVKFYTGTDEFGRFEIRNLPLDRYVLKVETHLTPARGLGYAHLLESNQNVTAEVAFRSLHEVALSVTLPDGQPARFMRVSMNRGVYKSFSGAIGYTDENGLVVMRNLPPGAYQIWIQEQRYLDQLVRHLNIGAEDPQRIDHAVQFDGWGSVYGQVTDEVGVPLDFPVIVQFLQNSASAQIWTKISTDAAGFFRWDRVPLNTTLRLIAVSNQSFESESATVLVTEHGDAQEVNVRMRRMTRASGQVQFADGTPAPYAKVWVEEPMEIIGQADAQGRFTLEPVRSGQITLFAKDALSPRSTQVGLVSENQGDGTVQPHTDVTLRLAGVGSASGRVTLSDGTGVNHGYAYLENVETGAVTEVALFADGSWLRNLLPLGNYRYRAFDAERLEWAADEPEFSLAADGGSVTADLSFHPSYEVRGRVLAPGGLNGIENALVELQRAPATAGGRWQRVFRTTSRDDGFYFMEHVYPGAYRVVVTDELSENVLTAELLVRDGDVVDFDLELRAARNLSGVVVNAANQALYPGTVRAFAPNGRVIADARLNALGEFRMEDLSYDQVHLAVSALGGWYTFERTVGLQSGDNAVSFVGPATVTVTGRVVVQQNEPAPANVAVIYGGISRGSKVPDNGLFQFSLVPAGQVMDLWVGSSRGTRTVQVGPFDADTDLGDILLDNTPPQLAEFPNGIDLTAMPATVTIPVVETDATSGFDPTRTKVWLNGNPIAAYLVPDNNAVVLRFNDFPSWAVRGHNVLKVQAGNLAGVFTTRTYALNINVPGTALAVRVIDAGDGVVAGTEVWLENGSRRVVDENGRVYFYGLANGEHRVWSMNTLKGVFTTVTMNNTELLSVAQDLYLQPAGAFQGRVTDLEGLPLSGVTVWAGNQPAQSDENGLYRLAPYPIGVPIDLRVEDPVHGFGYLEPNSLSVAGSTSFNQDIQVTPTGTLVGVVTDQDGATPITDVTVILDFDSLPDAFGQAVQVDADGAFRMENVPPRPLQLTARQNNGDRAGFVTFDAMQPGQTVTLNIALEPVGRVQGRLLGRDGSPLAGISLEVHDARKRAFAQAVSAGDGTFTLDTVPYGDFSLFAEDQNTLAYVTHAFTLSENTLSLGDVTMVADLAPQVVIQVPSIFDPTLLRSLSYNVTDDRQLASITLVADDYPEHGVSGELDGIGGGGGLPVPLPEPTPHGTFALTATVVDHFGQTGTWRGQLVVGEDLTPPTLTITEPTDTPTVTEGETLRVRFTSDSVRTVISYQGVDLRLASGGAYNDRYQDVRVPPVSASGVIALDVAAYDQKGNVARASVPINVQDVSYSGAPALQVISHRDGQPMPLNLDRDLTLTLRARMSDPDGLLRQEIFVDGVSVFADSVFAESRVVTYRHVLPPAATAREQLEIRWVAEDVGFNQSEQTITLVNINGTLFDADNPLQANRLSSPYDGQTLILAGGTHLIDGRHAPRDLILVNEAEVRQTPSSPDLLSNAAVTELDVTGNLVVDVGSWISADQTGFPELALYPDASAFPTHGGLSQNETDSRLAPGSLIEPMTVGNERGGGALRLHAANFYLFGTVSADGGNWGQKYGPGGSIWLQSPNLIGFGDVRANAFRPGDSVMSGDAGGGRIAVHGAGADLTLSAAGRRSSGHGTVFMKFPDASMADGTRDTLRIAGRDAARMGHITPLPWFTGVVGEDVTFLPTQQGPDGYRDKLILPFDFGIDHYRGLYVWRDGAPEQRARIDRSVANELVSEVNQAFPVFQAGDRIRIGYPLDEIELIDGGRLMTESGVLDERLVFQGGYLQTEQTLTLREEQITGNGINLLGDFQINRLQLNAGQELHASGSLTLTELTLAEGAVLRGAQVVDAPSLYIQADQMVIDGEIILAAKLGNLPHLGRHGGLIRGDAAASALTSGSLYRPGVFAGGVGGFLHLGFDTLTLNGSLSVRDQDVAGALLLEGRLLQGSGSLNASGGRNAIAPAYPGGRLAVWVDDVSGFSGDMAAFGYTDPVGDNQISGAGTLFIKTAADVQGRLIVDNGGRQALVDSTLLPIFGTRSAGAGTTTTTLAGNFPAYNEFVGMYLSLEGQEPQAIVAQTETTLTLAGEIPTLAAGQTVTALHRFDELVARGGAALYTTDRIEVSGEVVLDGGTVNAPVERTNAGTTRLFRDGAGELSQDDGTRVYEVDNFHLTVRFPMDVERISLRNGATLTYYEPIRVGLLEADQATLRSGLSDAGFGVTSETVTLINNSVWTAVDNDPDLVPARINIDVRGTLSLDAGSTIIADQLRGGGLSAGTLGYDHGGYDFNVNGDKNNAIYGSAIRPVYRPRSGGGAIRLRCGVLDLSGTVSAPGASSSTLSHGGSIWIEALQWLGSGRIDTGDRPGRIALYHGGDTSFLNRYQIVTYPADTGRLYSAGTLYLKGPDQAHGELIINQEQLQNNTEERMARSLRLTGVTGPAEITLAGNDTDPDPLVIHDPSWTELPDGLDGLWVRFTVDGTAYETQILTNQGGRLELAPPASGVLPDVVPVDTTLRFRLKLDRLHLLNGAQLYFAGDLELGELVLDDSGRFGSIWARDLHGMPENWTLTDSRLRLTLDEPTWDAVSISLQNSELWLDKPIVLNRLSLVNSAVKHSASMSGMAAPLYQPWLHVTAQEVTMDAQSRFAHGGFGQWWLSGNSSRNHGGTYNLSSGETYGALFQPNLPGSSGSQPGGRIYLKTEVLNAGVFDVVSRSGASGSIWVDAGTVTGRVELKAGMTPEAQSNHGGGRVAFYYDHIDQAEIIADTSATYSSGTFLLQNRADAYGTLVIDNKGVGDENTRLTTLPTFAPLTVDANRIQETGAGTSTLWLPGVDLPDFFRGYQLVVNGDESALFPITAMTVRDGGLEIRVTGDLPTLQVGDILSPVLRLARLDLCLGCQLGPAGLRIMTGETYPAGHVFNGGTENFVDAPNVADGHLILDNFTMEIQGPVDYSAVTLRNGATLRLKNSHNQIGQLVVDGGSVFVEPYDASEPTLIADDLHLRDGAELAVLFLEVRNELKVYSGAVLKGMVFEGENIHWGSDWLDYAEHPIFGGAGSRDSNKRSFGDFRQPWEVMNGFARLRIKAGTADINGTVFPGFDPEAGDPKAGGALWAEITTLRGAGRIHSDAPPTSNPMVAFPGGGRIAVYYGDMSQWHGGISANGALFQENSNTIVSGSGTVFMKSDLQTYGELWVHGIDDPSFPGSTRVSGLGRHRLSDGFQVDGTVLTDPGAEFLHSLRGLTLVIDEEGTPQRFEIVDNTHDTLTVDRPLPALTAGTLITAELHLDRVWLTGGARLHTPDHVVLHGGFQPAPNGADRGDLWCRRLSFPSDELTLTTGSLGLRVEESTNLTSVTVSDATLVVNGDLNLTRLTLNAGGTLTHTKIFPAGQRPYAVPSEGLHLTLDQLVIAAGARVDVDGLGPNSDVAGQTSSTHAGRVRISDRTYGSLFEPNLPGGRNGGGLVDIRARIIQHDGEVTARGYLGGSIRLEAETLTGNGLISVDSTPPASGILGSAGRVALYYDENQLTRLPSAASYGDPNAIVAQPGAGTVYLRRRQDEHGDLYLVNGARGDAGSYATPLNAVGSFTLPAPLADPRVIVQPDADWRTGYEGMEIIDLQTQARYRIVAFDRTSLTLDRPISPVPGAGWAYRGQAPIRRVYTGNAVFEALDPNEVQAEVVDGFETTPPTINSVTLDLPLADAALSGQPFRVTVDASDNSTLAEVVATFAGETQTRTGSGPFVFAFNAPTVSEVTGYPLQVTARDAVGNQSQSEQTLNVFPADQEAPALTLEAPLVDAEVDAGVSMTVRVSATDNYGLDQIIIRFGNRTETVVIADKATAVTEERLITVPEVVGDQALLLQVEVLDASGLSQTMDRSVQVRDTTPPPPPISPSFTPESDALVVRWAAPVDAPADLAGFELALDGVGDPVTLAAEVTEYRFSGLTPDTTYAFSLRSLDASGNRSEPLLESLSTLTESGAALLAAPDAWWSFDRNLEAQNAMSMSGSAAGMAVAPMQDVMRNADGLTVATWFRADVVSGSQSLFEVVGSGTSERLFELYLSGDRLYFHTDQGTGSSGQVTNVAGIEAGRWYRTVATVDYNSRQMHLYLDGVQVASRSVSGSGLTEDSPHASMTLGGRASNSRHFLGDLRDTQVWRTPWPAGDVAKDWAYPGAVVDGAAAARAGFLIRPDYQMVAAWSLDGRNTTLAVDRSGNQNHGTFNAVTWESTGAHLFAVPDHIAGLPGASGPQQVIDHGLFGRALVFDGTQTELVWTAPVWQDTGFATAIMVRLDALPSDLARDMVVFQLGNAQLKIDTQNRPVWQTRDGTLVTGTDPLQSGRWYHLGVNRDQGTTHQLIVDGVVVASAPVTDSTRPDGAWTLAAGVGGTEPLVGALDEWLLWSRPVSAADLGRLATQPLSEANTGAAFRMVEAVQWQGDATGLDVSWQPVVDGPPAAGWLLTLDGGTPIRLSAATRSYRFSGLIPERGYQLQVQAETAGGDVSRGVIHAVATAAVSAATDLGPTARVYLPFDAAQGQQQSLSFTHDDGKIRMPTPGTLLDGAEGFTFAAWIKTPSNSGTRQILEVVGNTTSEIPFDIYLSSGRIYLRAERDLAQSTTTLSSSSSLNVANNQWHRLVAVVDYVGNTLKIYLNGEEVASRSSIQTGAGPLIAPWIKTIVIGGHSTSAGRIFGGSMGDVQLWRKPWQAADVAHDWDLPGRSADQLTSGTQLQATRDLVFHLISQQSEGSTIFDRSGSGMHGVVAQPSWDAPPPINWFKDPLGDLVLAHNGLSTDPNGKIGAAGDFGFGMTHAHLDVPNLQTQQGVSVAWWLKVAAAGQDATVLTRSNQNEGLAVGLDTDLRPWLLTAAGNRQTAGAALTPGVWHQLTLTLHPSEGSRLYLDGRPVVASTEPATLTAGPWRFAHGLYQIGRLNGAVDEFTLWETRLTPAQILRASSQTEMQQHGDLFEVAVNHAEVVDWVVSSERNALRFTWQPPAGTLAEISGYRVYRDGVATGIFVAAPQTTHYWDGLDANGRHTLRVTTVDTFGNESTGVTMVGWTGGDPAAASAPATPTAWYDFNQPGLSATIANFPARGALVRVDDAAGDAFAGAGGVTLACWFRTDATSPSSQNLVQIWSGNNTMMRINLSSGRLRAYARASGSGSSYSLTTTPVFNDGLWHRAVVAADFTGQTLKIFVDGALVAERTVSYGVSAVAETTQVTRFEVSQDSSNYFVGSLWDAQIWRAPFDAAAVVADFSDVYQTADQHPNVTNVTAADKVVHWRLDAGTNGTANDGSGNERHGVASDINWLSEFNPVTGLRDQIGSRDLMLDGGGILSPSLLGEGLALHPGQAGARVAASQMAGLSGAFSWSFWVQPNQSGASLGGVQRLLTVAGERLGVSIGEDDRLLLVADGVVQGTSAAALALDQWVHVALVAEPGQNAALYLNGNRVAEVGLAADLTLADGPVVFGGRDDGLKGADAGFDQAGLWLTPLTPAQIHWLHQNPAGASWAKQPRSVTKVGEPETTTAAPPVETTAPAAVVVSTGTEILRNRNLSEELYQTEQDLVLDATTLELNGSLIARSIELRNGSRLTHPVLADGQPGVLLIAAAERIEIDRSSLIDLDGRGWHQQGEAVNPAHAVTATGDHVGTPYGSVFKPDTPGGGEQGGGSVVLIAPEIILDGRILARGVGTSSGGSILIQAADVSGDGTMDVSGGSGENGRGGAGRLAVHADQTFRFGGTMITGLTNRAAILIADSRGENRRLIARWPEPERLAQPLRPVLPPPLHLVQSDFSNVRVFAGRLVAEVQTEVDLSAYLGFSAQSPQGVVRLGEASRIEADRWLIQLDGERLSPRLETLDFIFEVVNREQLLIDPSTVPVREP</sequence>
<keyword evidence="2" id="KW-0732">Signal</keyword>
<dbReference type="GO" id="GO:0004180">
    <property type="term" value="F:carboxypeptidase activity"/>
    <property type="evidence" value="ECO:0007669"/>
    <property type="project" value="UniProtKB-KW"/>
</dbReference>
<dbReference type="GO" id="GO:0030246">
    <property type="term" value="F:carbohydrate binding"/>
    <property type="evidence" value="ECO:0007669"/>
    <property type="project" value="InterPro"/>
</dbReference>
<comment type="caution">
    <text evidence="6">The sequence shown here is derived from an EMBL/GenBank/DDBJ whole genome shotgun (WGS) entry which is preliminary data.</text>
</comment>
<protein>
    <submittedName>
        <fullName evidence="6">Carboxypeptidase regulatory-like domain-containing protein</fullName>
    </submittedName>
</protein>
<evidence type="ECO:0000256" key="4">
    <source>
        <dbReference type="ARBA" id="ARBA00023273"/>
    </source>
</evidence>
<dbReference type="SMART" id="SM00060">
    <property type="entry name" value="FN3"/>
    <property type="match status" value="3"/>
</dbReference>
<organism evidence="6 7">
    <name type="scientific">Acanthopleuribacter pedis</name>
    <dbReference type="NCBI Taxonomy" id="442870"/>
    <lineage>
        <taxon>Bacteria</taxon>
        <taxon>Pseudomonadati</taxon>
        <taxon>Acidobacteriota</taxon>
        <taxon>Holophagae</taxon>
        <taxon>Acanthopleuribacterales</taxon>
        <taxon>Acanthopleuribacteraceae</taxon>
        <taxon>Acanthopleuribacter</taxon>
    </lineage>
</organism>
<dbReference type="RefSeq" id="WP_207858164.1">
    <property type="nucleotide sequence ID" value="NZ_JAFREP010000005.1"/>
</dbReference>
<dbReference type="InterPro" id="IPR036116">
    <property type="entry name" value="FN3_sf"/>
</dbReference>
<keyword evidence="6" id="KW-0645">Protease</keyword>
<dbReference type="SUPFAM" id="SSF49899">
    <property type="entry name" value="Concanavalin A-like lectins/glucanases"/>
    <property type="match status" value="6"/>
</dbReference>
<dbReference type="InterPro" id="IPR008969">
    <property type="entry name" value="CarboxyPept-like_regulatory"/>
</dbReference>
<comment type="subcellular location">
    <subcellularLocation>
        <location evidence="1">Cell projection</location>
    </subcellularLocation>
</comment>
<dbReference type="InterPro" id="IPR001791">
    <property type="entry name" value="Laminin_G"/>
</dbReference>
<dbReference type="Proteomes" id="UP000664417">
    <property type="component" value="Unassembled WGS sequence"/>
</dbReference>
<gene>
    <name evidence="6" type="ORF">J3U88_08085</name>
</gene>
<dbReference type="SMART" id="SM00560">
    <property type="entry name" value="LamGL"/>
    <property type="match status" value="3"/>
</dbReference>
<dbReference type="InterPro" id="IPR013784">
    <property type="entry name" value="Carb-bd-like_fold"/>
</dbReference>
<dbReference type="SUPFAM" id="SSF49452">
    <property type="entry name" value="Starch-binding domain-like"/>
    <property type="match status" value="1"/>
</dbReference>
<evidence type="ECO:0000313" key="6">
    <source>
        <dbReference type="EMBL" id="MBO1318411.1"/>
    </source>
</evidence>
<dbReference type="Pfam" id="PF13385">
    <property type="entry name" value="Laminin_G_3"/>
    <property type="match status" value="6"/>
</dbReference>
<dbReference type="Gene3D" id="2.60.120.200">
    <property type="match status" value="6"/>
</dbReference>
<proteinExistence type="predicted"/>
<feature type="domain" description="Fibronectin type-III" evidence="5">
    <location>
        <begin position="5654"/>
        <end position="5745"/>
    </location>
</feature>
<dbReference type="InterPro" id="IPR006558">
    <property type="entry name" value="LamG-like"/>
</dbReference>
<name>A0A8J7U4L0_9BACT</name>
<evidence type="ECO:0000259" key="5">
    <source>
        <dbReference type="PROSITE" id="PS50853"/>
    </source>
</evidence>
<dbReference type="SMART" id="SM00282">
    <property type="entry name" value="LamG"/>
    <property type="match status" value="3"/>
</dbReference>
<dbReference type="SUPFAM" id="SSF49464">
    <property type="entry name" value="Carboxypeptidase regulatory domain-like"/>
    <property type="match status" value="1"/>
</dbReference>
<dbReference type="CDD" id="cd00063">
    <property type="entry name" value="FN3"/>
    <property type="match status" value="2"/>
</dbReference>
<dbReference type="PANTHER" id="PTHR31513:SF2">
    <property type="entry name" value="MRAZ"/>
    <property type="match status" value="1"/>
</dbReference>